<name>A0ABT3M5R4_9LEPT</name>
<keyword evidence="2 5" id="KW-0028">Amino-acid biosynthesis</keyword>
<gene>
    <name evidence="6" type="ORF">ND855_06235</name>
</gene>
<evidence type="ECO:0000256" key="4">
    <source>
        <dbReference type="ARBA" id="ARBA00029440"/>
    </source>
</evidence>
<reference evidence="6 7" key="1">
    <citation type="submission" date="2022-06" db="EMBL/GenBank/DDBJ databases">
        <title>Leptospira isolates from biofilms formed at urban environments.</title>
        <authorList>
            <person name="Ribeiro P.S."/>
            <person name="Sousa T."/>
            <person name="Carvalho N."/>
            <person name="Aburjaile F."/>
            <person name="Neves F."/>
            <person name="Oliveira D."/>
            <person name="Blanco L."/>
            <person name="Lima J."/>
            <person name="Costa F."/>
            <person name="Brenig B."/>
            <person name="Soares S."/>
            <person name="Ramos R."/>
            <person name="Goes-Neto A."/>
            <person name="Matiuzzi M."/>
            <person name="Azevedo V."/>
            <person name="Ristow P."/>
        </authorList>
    </citation>
    <scope>NUCLEOTIDE SEQUENCE [LARGE SCALE GENOMIC DNA]</scope>
    <source>
        <strain evidence="6 7">VSF14</strain>
    </source>
</reference>
<comment type="caution">
    <text evidence="6">The sequence shown here is derived from an EMBL/GenBank/DDBJ whole genome shotgun (WGS) entry which is preliminary data.</text>
</comment>
<dbReference type="Pfam" id="PF00977">
    <property type="entry name" value="His_biosynth"/>
    <property type="match status" value="1"/>
</dbReference>
<dbReference type="Gene3D" id="3.20.20.70">
    <property type="entry name" value="Aldolase class I"/>
    <property type="match status" value="1"/>
</dbReference>
<evidence type="ECO:0000256" key="5">
    <source>
        <dbReference type="RuleBase" id="RU003657"/>
    </source>
</evidence>
<comment type="similarity">
    <text evidence="1 5">Belongs to the HisA/HisF family.</text>
</comment>
<dbReference type="Proteomes" id="UP001208794">
    <property type="component" value="Unassembled WGS sequence"/>
</dbReference>
<keyword evidence="3 5" id="KW-0368">Histidine biosynthesis</keyword>
<dbReference type="InterPro" id="IPR013785">
    <property type="entry name" value="Aldolase_TIM"/>
</dbReference>
<dbReference type="InterPro" id="IPR050064">
    <property type="entry name" value="IGPS_HisA/HisF"/>
</dbReference>
<accession>A0ABT3M5R4</accession>
<organism evidence="6 7">
    <name type="scientific">Leptospira paudalimensis</name>
    <dbReference type="NCBI Taxonomy" id="2950024"/>
    <lineage>
        <taxon>Bacteria</taxon>
        <taxon>Pseudomonadati</taxon>
        <taxon>Spirochaetota</taxon>
        <taxon>Spirochaetia</taxon>
        <taxon>Leptospirales</taxon>
        <taxon>Leptospiraceae</taxon>
        <taxon>Leptospira</taxon>
    </lineage>
</organism>
<proteinExistence type="inferred from homology"/>
<dbReference type="SUPFAM" id="SSF51366">
    <property type="entry name" value="Ribulose-phoshate binding barrel"/>
    <property type="match status" value="1"/>
</dbReference>
<keyword evidence="7" id="KW-1185">Reference proteome</keyword>
<dbReference type="EMBL" id="JAMQPR010000001">
    <property type="protein sequence ID" value="MCW7503718.1"/>
    <property type="molecule type" value="Genomic_DNA"/>
</dbReference>
<protein>
    <submittedName>
        <fullName evidence="6">HisA/HisF-related TIM barrel protein</fullName>
    </submittedName>
</protein>
<evidence type="ECO:0000313" key="7">
    <source>
        <dbReference type="Proteomes" id="UP001208794"/>
    </source>
</evidence>
<evidence type="ECO:0000256" key="2">
    <source>
        <dbReference type="ARBA" id="ARBA00022605"/>
    </source>
</evidence>
<comment type="pathway">
    <text evidence="4">Amino-acid biosynthesis.</text>
</comment>
<evidence type="ECO:0000256" key="3">
    <source>
        <dbReference type="ARBA" id="ARBA00023102"/>
    </source>
</evidence>
<sequence>MAFKKRLVASILVKDGIAVQSFGYKDYLPIGNPVILAENLDRWGVDEIVILSIDSTKKGIDPNLLLLSEISKRVNTPIAYGGGIKNLKNVLDVIHSGADRIIIDQMYFQNPSQIKMVSESIGSQAVILSLPCSVYDGKISHYNYISKKSEVVDFHSLPFMKEFIASEFLLIDHIHEGKPNSFSEEMLKFFPNDISIICFGGISNSKQVERLFQNQNVVGVCIGNFLNYKEHYFQNIKLELSSNLLRNPIFESYQF</sequence>
<dbReference type="InterPro" id="IPR011060">
    <property type="entry name" value="RibuloseP-bd_barrel"/>
</dbReference>
<evidence type="ECO:0000313" key="6">
    <source>
        <dbReference type="EMBL" id="MCW7503718.1"/>
    </source>
</evidence>
<dbReference type="RefSeq" id="WP_265357643.1">
    <property type="nucleotide sequence ID" value="NZ_JAMQPR010000001.1"/>
</dbReference>
<dbReference type="InterPro" id="IPR006062">
    <property type="entry name" value="His_biosynth"/>
</dbReference>
<evidence type="ECO:0000256" key="1">
    <source>
        <dbReference type="ARBA" id="ARBA00009667"/>
    </source>
</evidence>
<dbReference type="PANTHER" id="PTHR21235">
    <property type="entry name" value="IMIDAZOLE GLYCEROL PHOSPHATE SYNTHASE SUBUNIT HISF/H IGP SYNTHASE SUBUNIT HISF/H"/>
    <property type="match status" value="1"/>
</dbReference>
<dbReference type="PANTHER" id="PTHR21235:SF2">
    <property type="entry name" value="IMIDAZOLE GLYCEROL PHOSPHATE SYNTHASE HISHF"/>
    <property type="match status" value="1"/>
</dbReference>